<gene>
    <name evidence="2" type="ORF">TCIL3000_10_4940</name>
</gene>
<proteinExistence type="predicted"/>
<reference evidence="2" key="1">
    <citation type="journal article" date="2012" name="Proc. Natl. Acad. Sci. U.S.A.">
        <title>Antigenic diversity is generated by distinct evolutionary mechanisms in African trypanosome species.</title>
        <authorList>
            <person name="Jackson A.P."/>
            <person name="Berry A."/>
            <person name="Aslett M."/>
            <person name="Allison H.C."/>
            <person name="Burton P."/>
            <person name="Vavrova-Anderson J."/>
            <person name="Brown R."/>
            <person name="Browne H."/>
            <person name="Corton N."/>
            <person name="Hauser H."/>
            <person name="Gamble J."/>
            <person name="Gilderthorp R."/>
            <person name="Marcello L."/>
            <person name="McQuillan J."/>
            <person name="Otto T.D."/>
            <person name="Quail M.A."/>
            <person name="Sanders M.J."/>
            <person name="van Tonder A."/>
            <person name="Ginger M.L."/>
            <person name="Field M.C."/>
            <person name="Barry J.D."/>
            <person name="Hertz-Fowler C."/>
            <person name="Berriman M."/>
        </authorList>
    </citation>
    <scope>NUCLEOTIDE SEQUENCE</scope>
    <source>
        <strain evidence="2">IL3000</strain>
    </source>
</reference>
<evidence type="ECO:0000256" key="1">
    <source>
        <dbReference type="SAM" id="MobiDB-lite"/>
    </source>
</evidence>
<feature type="compositionally biased region" description="Basic and acidic residues" evidence="1">
    <location>
        <begin position="331"/>
        <end position="366"/>
    </location>
</feature>
<protein>
    <submittedName>
        <fullName evidence="2">Uncharacterized protein</fullName>
    </submittedName>
</protein>
<feature type="region of interest" description="Disordered" evidence="1">
    <location>
        <begin position="541"/>
        <end position="597"/>
    </location>
</feature>
<feature type="region of interest" description="Disordered" evidence="1">
    <location>
        <begin position="291"/>
        <end position="371"/>
    </location>
</feature>
<dbReference type="AlphaFoldDB" id="G0UWG5"/>
<name>G0UWG5_TRYCI</name>
<sequence length="833" mass="95167">MNYRILSEDESSTYCSRVSSLTTPETVTPERVVVEPDQSSAMMVLPSLSSSLTPRSGRLQDTTGTRDDWSRLDGVEYIDTITSVLSTGMPTEGRSKVKSLREKKGSTSLEYSKIKKQHINHVDAVISNTKIERAVKSQGAEKQGNAVKGKKLVGTVGVEEKKTVGTVKGSTANVVSNSAEYDDDDRASSIKFVLLDGNSALLRSPTQTSIVFESEPSTITKTPPTPLEESTNRNGSHSHVVEAARGPPSTLVFGEDDAPPRAVGSARRTEETRGAKVDLLSKSLSLRSCSFDRETSLRPRRESSTHLSTTSAKSGREKRIETQHHSQPQRSKSENRRPSCSENDHLRSASRHERDRKTFTGRRGDGRCGFPDGGSYVSPRVAGGQQAHPYCNGLPVSESAGRCGSHVPQQDSAFLQHESRLKVSPRHLEEAVRSPFQQHRTPLYDPSGVNTVLELFRQHRCTYSPRKTRQKRRANLLQKIDEELFMVREEMHYLDAEMEQAMLSDPYTRLYHMNNRRDRDERRSRLLRYLSLENARSQLLNEDDDAEEKRLQRQKETKRRRNEMFDRLYKQTPTRCTSSQRSTSQKRRTPSSGFDESIYNRLYSDGQRVREWRESFQREGLKKREKIRLEELLYSRAFRHLDTHNRGRLLTPEEREQRTAVLCSKLVDDPVKLEEFLSSKKLGKEEEKVLIARLGLTKEEKLKEMRRKAEEMELRKYPFKPQIGSSGERDRTESMLSIGKPTLTWMKKKKGSEPPTPASPPSKVNSSKRHSKCEKLFSISKNYEQRRNALRASSESRKKLELLKSKLKEDHHFRRRAELDPSLAQRYMDSLVV</sequence>
<feature type="compositionally biased region" description="Basic and acidic residues" evidence="1">
    <location>
        <begin position="314"/>
        <end position="324"/>
    </location>
</feature>
<dbReference type="EMBL" id="HE575323">
    <property type="protein sequence ID" value="CCC93731.1"/>
    <property type="molecule type" value="Genomic_DNA"/>
</dbReference>
<dbReference type="VEuPathDB" id="TriTrypDB:TcIL3000_10_4940"/>
<organism evidence="2">
    <name type="scientific">Trypanosoma congolense (strain IL3000)</name>
    <dbReference type="NCBI Taxonomy" id="1068625"/>
    <lineage>
        <taxon>Eukaryota</taxon>
        <taxon>Discoba</taxon>
        <taxon>Euglenozoa</taxon>
        <taxon>Kinetoplastea</taxon>
        <taxon>Metakinetoplastina</taxon>
        <taxon>Trypanosomatida</taxon>
        <taxon>Trypanosomatidae</taxon>
        <taxon>Trypanosoma</taxon>
        <taxon>Nannomonas</taxon>
    </lineage>
</organism>
<accession>G0UWG5</accession>
<feature type="compositionally biased region" description="Low complexity" evidence="1">
    <location>
        <begin position="571"/>
        <end position="583"/>
    </location>
</feature>
<evidence type="ECO:0000313" key="2">
    <source>
        <dbReference type="EMBL" id="CCC93731.1"/>
    </source>
</evidence>
<feature type="region of interest" description="Disordered" evidence="1">
    <location>
        <begin position="743"/>
        <end position="771"/>
    </location>
</feature>
<feature type="compositionally biased region" description="Basic and acidic residues" evidence="1">
    <location>
        <begin position="291"/>
        <end position="304"/>
    </location>
</feature>
<feature type="compositionally biased region" description="Polar residues" evidence="1">
    <location>
        <begin position="207"/>
        <end position="237"/>
    </location>
</feature>
<feature type="region of interest" description="Disordered" evidence="1">
    <location>
        <begin position="207"/>
        <end position="275"/>
    </location>
</feature>